<feature type="domain" description="ABC transporter" evidence="6">
    <location>
        <begin position="11"/>
        <end position="255"/>
    </location>
</feature>
<dbReference type="PROSITE" id="PS00211">
    <property type="entry name" value="ABC_TRANSPORTER_1"/>
    <property type="match status" value="1"/>
</dbReference>
<keyword evidence="5 7" id="KW-0067">ATP-binding</keyword>
<dbReference type="CDD" id="cd03257">
    <property type="entry name" value="ABC_NikE_OppD_transporters"/>
    <property type="match status" value="1"/>
</dbReference>
<evidence type="ECO:0000313" key="7">
    <source>
        <dbReference type="EMBL" id="XBT97835.1"/>
    </source>
</evidence>
<sequence>MTEFLKASGLVKHFNIRSSFLDRGKPLIAVDNITFVLDKGETLGVVGESGCGKSTMARLVLGMLAPTKGQVSLAGEEVHSRRDRMWRAQRRRMQMVYQNPLGSLDRRMSVGTQVAEPLIIHRQGLTGRDRRDLALETLSLVGLGPENFDSYPHELSGGQRQRVVLARALILSPELLVCDEPISALDVSVAAQVLNLMKEIQSAKNLTYLFISHDLKAVRQIADRIIVMYLGRIVEEAGRDELFRSPRHPYTKALISAIPRANQTPGKATILAGDPPNPMDIPRGCAFHPRCPCAVEKCRRERPPLRSSGSGRKVSCHLEIQSFGRTS</sequence>
<geneLocation type="plasmid" evidence="7">
    <name>unnamed3</name>
</geneLocation>
<dbReference type="PANTHER" id="PTHR43776">
    <property type="entry name" value="TRANSPORT ATP-BINDING PROTEIN"/>
    <property type="match status" value="1"/>
</dbReference>
<reference evidence="7" key="1">
    <citation type="submission" date="2024-06" db="EMBL/GenBank/DDBJ databases">
        <authorList>
            <person name="Li T."/>
            <person name="Gao R."/>
        </authorList>
    </citation>
    <scope>NUCLEOTIDE SEQUENCE</scope>
    <source>
        <strain evidence="7">ZPR3</strain>
        <plasmid evidence="7">unnamed3</plasmid>
    </source>
</reference>
<dbReference type="RefSeq" id="WP_349963097.1">
    <property type="nucleotide sequence ID" value="NZ_CP157963.1"/>
</dbReference>
<evidence type="ECO:0000256" key="3">
    <source>
        <dbReference type="ARBA" id="ARBA00022448"/>
    </source>
</evidence>
<dbReference type="FunFam" id="3.40.50.300:FF:000016">
    <property type="entry name" value="Oligopeptide ABC transporter ATP-binding component"/>
    <property type="match status" value="1"/>
</dbReference>
<evidence type="ECO:0000256" key="2">
    <source>
        <dbReference type="ARBA" id="ARBA00005417"/>
    </source>
</evidence>
<dbReference type="NCBIfam" id="TIGR01727">
    <property type="entry name" value="oligo_HPY"/>
    <property type="match status" value="1"/>
</dbReference>
<dbReference type="InterPro" id="IPR003593">
    <property type="entry name" value="AAA+_ATPase"/>
</dbReference>
<proteinExistence type="inferred from homology"/>
<dbReference type="AlphaFoldDB" id="A0AAU7S5W0"/>
<name>A0AAU7S5W0_9HYPH</name>
<keyword evidence="3" id="KW-0813">Transport</keyword>
<evidence type="ECO:0000256" key="1">
    <source>
        <dbReference type="ARBA" id="ARBA00004417"/>
    </source>
</evidence>
<dbReference type="GO" id="GO:0005524">
    <property type="term" value="F:ATP binding"/>
    <property type="evidence" value="ECO:0007669"/>
    <property type="project" value="UniProtKB-KW"/>
</dbReference>
<dbReference type="Gene3D" id="3.40.50.300">
    <property type="entry name" value="P-loop containing nucleotide triphosphate hydrolases"/>
    <property type="match status" value="1"/>
</dbReference>
<dbReference type="PROSITE" id="PS50893">
    <property type="entry name" value="ABC_TRANSPORTER_2"/>
    <property type="match status" value="1"/>
</dbReference>
<dbReference type="Pfam" id="PF00005">
    <property type="entry name" value="ABC_tran"/>
    <property type="match status" value="1"/>
</dbReference>
<dbReference type="PANTHER" id="PTHR43776:SF7">
    <property type="entry name" value="D,D-DIPEPTIDE TRANSPORT ATP-BINDING PROTEIN DDPF-RELATED"/>
    <property type="match status" value="1"/>
</dbReference>
<evidence type="ECO:0000259" key="6">
    <source>
        <dbReference type="PROSITE" id="PS50893"/>
    </source>
</evidence>
<dbReference type="InterPro" id="IPR003439">
    <property type="entry name" value="ABC_transporter-like_ATP-bd"/>
</dbReference>
<evidence type="ECO:0000256" key="4">
    <source>
        <dbReference type="ARBA" id="ARBA00022741"/>
    </source>
</evidence>
<dbReference type="GO" id="GO:0016887">
    <property type="term" value="F:ATP hydrolysis activity"/>
    <property type="evidence" value="ECO:0007669"/>
    <property type="project" value="InterPro"/>
</dbReference>
<dbReference type="GO" id="GO:0015833">
    <property type="term" value="P:peptide transport"/>
    <property type="evidence" value="ECO:0007669"/>
    <property type="project" value="InterPro"/>
</dbReference>
<accession>A0AAU7S5W0</accession>
<dbReference type="Pfam" id="PF08352">
    <property type="entry name" value="oligo_HPY"/>
    <property type="match status" value="1"/>
</dbReference>
<organism evidence="7">
    <name type="scientific">Rhizobium sp. ZPR3</name>
    <dbReference type="NCBI Taxonomy" id="3158967"/>
    <lineage>
        <taxon>Bacteria</taxon>
        <taxon>Pseudomonadati</taxon>
        <taxon>Pseudomonadota</taxon>
        <taxon>Alphaproteobacteria</taxon>
        <taxon>Hyphomicrobiales</taxon>
        <taxon>Rhizobiaceae</taxon>
        <taxon>Rhizobium/Agrobacterium group</taxon>
        <taxon>Rhizobium</taxon>
    </lineage>
</organism>
<dbReference type="InterPro" id="IPR013563">
    <property type="entry name" value="Oligopep_ABC_C"/>
</dbReference>
<dbReference type="GO" id="GO:0055085">
    <property type="term" value="P:transmembrane transport"/>
    <property type="evidence" value="ECO:0007669"/>
    <property type="project" value="UniProtKB-ARBA"/>
</dbReference>
<dbReference type="InterPro" id="IPR017871">
    <property type="entry name" value="ABC_transporter-like_CS"/>
</dbReference>
<comment type="subcellular location">
    <subcellularLocation>
        <location evidence="1">Cell inner membrane</location>
        <topology evidence="1">Peripheral membrane protein</topology>
    </subcellularLocation>
</comment>
<dbReference type="SUPFAM" id="SSF52540">
    <property type="entry name" value="P-loop containing nucleoside triphosphate hydrolases"/>
    <property type="match status" value="1"/>
</dbReference>
<comment type="similarity">
    <text evidence="2">Belongs to the ABC transporter superfamily.</text>
</comment>
<protein>
    <submittedName>
        <fullName evidence="7">Oligopeptide/dipeptide ABC transporter ATP-binding protein</fullName>
    </submittedName>
</protein>
<dbReference type="InterPro" id="IPR027417">
    <property type="entry name" value="P-loop_NTPase"/>
</dbReference>
<keyword evidence="7" id="KW-0614">Plasmid</keyword>
<dbReference type="SMART" id="SM00382">
    <property type="entry name" value="AAA"/>
    <property type="match status" value="1"/>
</dbReference>
<dbReference type="InterPro" id="IPR050319">
    <property type="entry name" value="ABC_transp_ATP-bind"/>
</dbReference>
<dbReference type="EMBL" id="CP157963">
    <property type="protein sequence ID" value="XBT97835.1"/>
    <property type="molecule type" value="Genomic_DNA"/>
</dbReference>
<gene>
    <name evidence="7" type="ORF">ABM479_33635</name>
</gene>
<keyword evidence="4" id="KW-0547">Nucleotide-binding</keyword>
<dbReference type="GO" id="GO:0005886">
    <property type="term" value="C:plasma membrane"/>
    <property type="evidence" value="ECO:0007669"/>
    <property type="project" value="UniProtKB-SubCell"/>
</dbReference>
<evidence type="ECO:0000256" key="5">
    <source>
        <dbReference type="ARBA" id="ARBA00022840"/>
    </source>
</evidence>